<keyword evidence="7" id="KW-0547">Nucleotide-binding</keyword>
<evidence type="ECO:0000256" key="7">
    <source>
        <dbReference type="ARBA" id="ARBA00022741"/>
    </source>
</evidence>
<dbReference type="InterPro" id="IPR003593">
    <property type="entry name" value="AAA+_ATPase"/>
</dbReference>
<organism evidence="13 14">
    <name type="scientific">Burkholderia cepacia</name>
    <name type="common">Pseudomonas cepacia</name>
    <dbReference type="NCBI Taxonomy" id="292"/>
    <lineage>
        <taxon>Bacteria</taxon>
        <taxon>Pseudomonadati</taxon>
        <taxon>Pseudomonadota</taxon>
        <taxon>Betaproteobacteria</taxon>
        <taxon>Burkholderiales</taxon>
        <taxon>Burkholderiaceae</taxon>
        <taxon>Burkholderia</taxon>
        <taxon>Burkholderia cepacia complex</taxon>
    </lineage>
</organism>
<evidence type="ECO:0000313" key="14">
    <source>
        <dbReference type="Proteomes" id="UP000094776"/>
    </source>
</evidence>
<evidence type="ECO:0000256" key="6">
    <source>
        <dbReference type="ARBA" id="ARBA00022519"/>
    </source>
</evidence>
<dbReference type="Proteomes" id="UP000094776">
    <property type="component" value="Chromosome 2"/>
</dbReference>
<dbReference type="PANTHER" id="PTHR42771:SF2">
    <property type="entry name" value="IRON(3+)-HYDROXAMATE IMPORT ATP-BINDING PROTEIN FHUC"/>
    <property type="match status" value="1"/>
</dbReference>
<dbReference type="GO" id="GO:0005886">
    <property type="term" value="C:plasma membrane"/>
    <property type="evidence" value="ECO:0007669"/>
    <property type="project" value="UniProtKB-SubCell"/>
</dbReference>
<dbReference type="CDD" id="cd03214">
    <property type="entry name" value="ABC_Iron-Siderophores_B12_Hemin"/>
    <property type="match status" value="1"/>
</dbReference>
<keyword evidence="10" id="KW-0406">Ion transport</keyword>
<dbReference type="PROSITE" id="PS50893">
    <property type="entry name" value="ABC_TRANSPORTER_2"/>
    <property type="match status" value="1"/>
</dbReference>
<proteinExistence type="inferred from homology"/>
<dbReference type="RefSeq" id="WP_060153652.1">
    <property type="nucleotide sequence ID" value="NZ_CP013444.1"/>
</dbReference>
<dbReference type="InterPro" id="IPR017871">
    <property type="entry name" value="ABC_transporter-like_CS"/>
</dbReference>
<keyword evidence="5" id="KW-0410">Iron transport</keyword>
<keyword evidence="6" id="KW-0997">Cell inner membrane</keyword>
<dbReference type="InterPro" id="IPR051535">
    <property type="entry name" value="Siderophore_ABC-ATPase"/>
</dbReference>
<comment type="similarity">
    <text evidence="2">Belongs to the ABC transporter superfamily.</text>
</comment>
<dbReference type="InterPro" id="IPR003439">
    <property type="entry name" value="ABC_transporter-like_ATP-bd"/>
</dbReference>
<dbReference type="FunFam" id="3.40.50.300:FF:000134">
    <property type="entry name" value="Iron-enterobactin ABC transporter ATP-binding protein"/>
    <property type="match status" value="1"/>
</dbReference>
<name>A0A1B4Q0C2_BURCE</name>
<protein>
    <submittedName>
        <fullName evidence="13">Iron dicitrate ABC transporter ATP-binding protein</fullName>
    </submittedName>
</protein>
<reference evidence="13 14" key="1">
    <citation type="submission" date="2015-12" db="EMBL/GenBank/DDBJ databases">
        <title>Diversity of Burkholderia near neighbor genomes.</title>
        <authorList>
            <person name="Sahl J."/>
            <person name="Wagner D."/>
            <person name="Keim P."/>
        </authorList>
    </citation>
    <scope>NUCLEOTIDE SEQUENCE [LARGE SCALE GENOMIC DNA]</scope>
    <source>
        <strain evidence="13 14">MSMB1184WGS</strain>
    </source>
</reference>
<dbReference type="GO" id="GO:0006826">
    <property type="term" value="P:iron ion transport"/>
    <property type="evidence" value="ECO:0007669"/>
    <property type="project" value="UniProtKB-KW"/>
</dbReference>
<gene>
    <name evidence="13" type="ORF">WT26_27455</name>
</gene>
<sequence length="287" mass="31547">MTLVARDLSLGYGARRIVDNLSLSIEPGRTTVLLGPNGSGKSTLLRALAGLLAPREGAALLDGVPLQQWPRRKLARRIAFLAQTQDVPAGLTVRELVRHGRFAHRTWMRGETDDDHDAVDWALEMTGLAAMRERPIIALSGGQRQRVWIAMALAQRADILLLDEPTTYLDLGHQLDVMTTLRRLNEAFGLTIVMSLHDLNQAMRFADRAVVMRDGRLIADGMPVEVLKPALVADVFHVHSERLHGASDGVPVCHPLSYVAPGSGASDTQRFPGNVVPFVWRVSNDRP</sequence>
<dbReference type="PANTHER" id="PTHR42771">
    <property type="entry name" value="IRON(3+)-HYDROXAMATE IMPORT ATP-BINDING PROTEIN FHUC"/>
    <property type="match status" value="1"/>
</dbReference>
<accession>A0A1B4Q0C2</accession>
<dbReference type="AlphaFoldDB" id="A0A1B4Q0C2"/>
<evidence type="ECO:0000256" key="9">
    <source>
        <dbReference type="ARBA" id="ARBA00023004"/>
    </source>
</evidence>
<evidence type="ECO:0000256" key="2">
    <source>
        <dbReference type="ARBA" id="ARBA00005417"/>
    </source>
</evidence>
<evidence type="ECO:0000259" key="12">
    <source>
        <dbReference type="PROSITE" id="PS50893"/>
    </source>
</evidence>
<dbReference type="Pfam" id="PF00005">
    <property type="entry name" value="ABC_tran"/>
    <property type="match status" value="1"/>
</dbReference>
<evidence type="ECO:0000256" key="10">
    <source>
        <dbReference type="ARBA" id="ARBA00023065"/>
    </source>
</evidence>
<keyword evidence="4" id="KW-1003">Cell membrane</keyword>
<evidence type="ECO:0000256" key="8">
    <source>
        <dbReference type="ARBA" id="ARBA00022840"/>
    </source>
</evidence>
<keyword evidence="11" id="KW-0472">Membrane</keyword>
<keyword evidence="8 13" id="KW-0067">ATP-binding</keyword>
<keyword evidence="9" id="KW-0408">Iron</keyword>
<dbReference type="GO" id="GO:0005524">
    <property type="term" value="F:ATP binding"/>
    <property type="evidence" value="ECO:0007669"/>
    <property type="project" value="UniProtKB-KW"/>
</dbReference>
<evidence type="ECO:0000256" key="1">
    <source>
        <dbReference type="ARBA" id="ARBA00004202"/>
    </source>
</evidence>
<evidence type="ECO:0000256" key="4">
    <source>
        <dbReference type="ARBA" id="ARBA00022475"/>
    </source>
</evidence>
<evidence type="ECO:0000256" key="11">
    <source>
        <dbReference type="ARBA" id="ARBA00023136"/>
    </source>
</evidence>
<keyword evidence="3" id="KW-0813">Transport</keyword>
<dbReference type="SUPFAM" id="SSF52540">
    <property type="entry name" value="P-loop containing nucleoside triphosphate hydrolases"/>
    <property type="match status" value="1"/>
</dbReference>
<dbReference type="Gene3D" id="3.40.50.300">
    <property type="entry name" value="P-loop containing nucleotide triphosphate hydrolases"/>
    <property type="match status" value="1"/>
</dbReference>
<comment type="subcellular location">
    <subcellularLocation>
        <location evidence="1">Cell membrane</location>
        <topology evidence="1">Peripheral membrane protein</topology>
    </subcellularLocation>
</comment>
<evidence type="ECO:0000313" key="13">
    <source>
        <dbReference type="EMBL" id="AOK19622.1"/>
    </source>
</evidence>
<feature type="domain" description="ABC transporter" evidence="12">
    <location>
        <begin position="3"/>
        <end position="239"/>
    </location>
</feature>
<dbReference type="EMBL" id="CP013444">
    <property type="protein sequence ID" value="AOK19622.1"/>
    <property type="molecule type" value="Genomic_DNA"/>
</dbReference>
<dbReference type="GO" id="GO:0016887">
    <property type="term" value="F:ATP hydrolysis activity"/>
    <property type="evidence" value="ECO:0007669"/>
    <property type="project" value="InterPro"/>
</dbReference>
<evidence type="ECO:0000256" key="3">
    <source>
        <dbReference type="ARBA" id="ARBA00022448"/>
    </source>
</evidence>
<dbReference type="PROSITE" id="PS00211">
    <property type="entry name" value="ABC_TRANSPORTER_1"/>
    <property type="match status" value="1"/>
</dbReference>
<evidence type="ECO:0000256" key="5">
    <source>
        <dbReference type="ARBA" id="ARBA00022496"/>
    </source>
</evidence>
<dbReference type="SMART" id="SM00382">
    <property type="entry name" value="AAA"/>
    <property type="match status" value="1"/>
</dbReference>
<dbReference type="InterPro" id="IPR027417">
    <property type="entry name" value="P-loop_NTPase"/>
</dbReference>